<protein>
    <submittedName>
        <fullName evidence="1">Uncharacterized protein</fullName>
    </submittedName>
</protein>
<dbReference type="Proteomes" id="UP000245631">
    <property type="component" value="Unassembled WGS sequence"/>
</dbReference>
<evidence type="ECO:0000313" key="1">
    <source>
        <dbReference type="EMBL" id="PWJ87671.1"/>
    </source>
</evidence>
<sequence length="196" mass="22068">MDQPARRQSAGWTRRFGQNCGRDDGLVDARNRYDLFKPIPTACCHARGGRLFPRHAWPSSPLRWGCPSMCSPTTTRSSTLGHSFHTCSSRYLRACATSSVAYNLSNLRRLSPHRKMTKKSNGHVFSLLMRLQDTLSTGKCCQACQHHDPTSWRQLTTARRVCQRAFGQTWRSAVTAGTARGDLSSISHCERCSHNR</sequence>
<evidence type="ECO:0000313" key="2">
    <source>
        <dbReference type="Proteomes" id="UP000245631"/>
    </source>
</evidence>
<reference evidence="1 2" key="1">
    <citation type="submission" date="2018-05" db="EMBL/GenBank/DDBJ databases">
        <title>Genomic Encyclopedia of Type Strains, Phase IV (KMG-IV): sequencing the most valuable type-strain genomes for metagenomic binning, comparative biology and taxonomic classification.</title>
        <authorList>
            <person name="Goeker M."/>
        </authorList>
    </citation>
    <scope>NUCLEOTIDE SEQUENCE [LARGE SCALE GENOMIC DNA]</scope>
    <source>
        <strain evidence="1 2">DSM 2626</strain>
    </source>
</reference>
<gene>
    <name evidence="1" type="ORF">C8D77_115110</name>
</gene>
<proteinExistence type="predicted"/>
<comment type="caution">
    <text evidence="1">The sequence shown here is derived from an EMBL/GenBank/DDBJ whole genome shotgun (WGS) entry which is preliminary data.</text>
</comment>
<dbReference type="AlphaFoldDB" id="A0A8E3B2D7"/>
<organism evidence="1 2">
    <name type="scientific">Rhizobium loti</name>
    <name type="common">Mesorhizobium loti</name>
    <dbReference type="NCBI Taxonomy" id="381"/>
    <lineage>
        <taxon>Bacteria</taxon>
        <taxon>Pseudomonadati</taxon>
        <taxon>Pseudomonadota</taxon>
        <taxon>Alphaproteobacteria</taxon>
        <taxon>Hyphomicrobiales</taxon>
        <taxon>Phyllobacteriaceae</taxon>
        <taxon>Mesorhizobium</taxon>
    </lineage>
</organism>
<name>A0A8E3B2D7_RHILI</name>
<dbReference type="EMBL" id="QGGH01000015">
    <property type="protein sequence ID" value="PWJ87671.1"/>
    <property type="molecule type" value="Genomic_DNA"/>
</dbReference>
<accession>A0A8E3B2D7</accession>